<feature type="domain" description="TonB-dependent receptor-like beta-barrel" evidence="10">
    <location>
        <begin position="235"/>
        <end position="819"/>
    </location>
</feature>
<comment type="subcellular location">
    <subcellularLocation>
        <location evidence="1 8">Cell outer membrane</location>
        <topology evidence="1 8">Multi-pass membrane protein</topology>
    </subcellularLocation>
</comment>
<dbReference type="Pfam" id="PF07715">
    <property type="entry name" value="Plug"/>
    <property type="match status" value="1"/>
</dbReference>
<dbReference type="Proteomes" id="UP000014174">
    <property type="component" value="Unassembled WGS sequence"/>
</dbReference>
<sequence>MQGKVAGFNISSSGDPNKSSSVILRGASTVNSPSGPFYVIDGVPGADISLVAPADIETIDVLKDAAATAIYGNRAASGVIMVTTKKGNKGNTQVSYSGIAGIETVSSRLNLMDADQHRAYIQSQGLSYNPIDDAGDNTNWQDQVMRSQAFSHNHNLSFSGGGDHNTYSASVNYINKEGIMLGSSQERLIGRLNIEQRALNDKLKFSINVTNSNTKSNLVPLQNTIFDQITKHLPVSSVYNTDGSYFENFNTPGYFNPVALINNAVDDNSKNNLVASFGTEVKLPFGLKYNLLISHQTLSTTSEQFYNSYYNNYNAATFKLSPEAGLGTVTSQVGTLFGKNGSAYKKLYQNKQNTVESFLTWDKSFGNHSINAVIGYSYLSNVYGDEISSSSTNFASDFVVYNNLSLGNPYAISSFRIDLAGGVAEKRMISDFARVNYNFNNKYLVQASIRRDGSSVFGANYRNGYFPAVGLGWRIDQENFMENQKVFSDLKLRASYGVTGNSDGISPFNSQLVYGVTGTYYNNGIQDNAYGPIQGSNPNLRWESTSTSNLGLDFTLINGIVSGSIDVYDKSTKDMLFKYSVSPALVPGGAIWANGGAIGNKGIELLLNFVPIKKKDFTWTSSVNLAHNKNKITSLANPFSDGDSILYASAGGEGQTGATLQILKVGKPIGQFFSFDYQGKNSAGESQFLKKDGTLTNTPLVGSDYFYVGDAQPKLLLGWSNTVNYKNFDFNVFIRGVFGNKIFNASRANLSYTPYASTNNLSSYVNADDLVSDAKNNYFSTRYIENGDYLRLDNATLGYSFNPTIKGVKKLRLYITSENLFTITNYTGIDPEVNQGGIAPGVDNNNFYPKTKSFLIGLNITL</sequence>
<organism evidence="12 13">
    <name type="scientific">Arcticibacter svalbardensis MN12-7</name>
    <dbReference type="NCBI Taxonomy" id="1150600"/>
    <lineage>
        <taxon>Bacteria</taxon>
        <taxon>Pseudomonadati</taxon>
        <taxon>Bacteroidota</taxon>
        <taxon>Sphingobacteriia</taxon>
        <taxon>Sphingobacteriales</taxon>
        <taxon>Sphingobacteriaceae</taxon>
        <taxon>Arcticibacter</taxon>
    </lineage>
</organism>
<evidence type="ECO:0000256" key="2">
    <source>
        <dbReference type="ARBA" id="ARBA00022448"/>
    </source>
</evidence>
<gene>
    <name evidence="12" type="ORF">ADIARSV_4030</name>
</gene>
<dbReference type="Pfam" id="PF00593">
    <property type="entry name" value="TonB_dep_Rec_b-barrel"/>
    <property type="match status" value="1"/>
</dbReference>
<keyword evidence="6 8" id="KW-0472">Membrane</keyword>
<evidence type="ECO:0000256" key="4">
    <source>
        <dbReference type="ARBA" id="ARBA00022692"/>
    </source>
</evidence>
<keyword evidence="2 8" id="KW-0813">Transport</keyword>
<dbReference type="SUPFAM" id="SSF56935">
    <property type="entry name" value="Porins"/>
    <property type="match status" value="1"/>
</dbReference>
<evidence type="ECO:0000313" key="13">
    <source>
        <dbReference type="Proteomes" id="UP000014174"/>
    </source>
</evidence>
<comment type="similarity">
    <text evidence="8 9">Belongs to the TonB-dependent receptor family.</text>
</comment>
<dbReference type="GO" id="GO:0009279">
    <property type="term" value="C:cell outer membrane"/>
    <property type="evidence" value="ECO:0007669"/>
    <property type="project" value="UniProtKB-SubCell"/>
</dbReference>
<keyword evidence="12" id="KW-0675">Receptor</keyword>
<keyword evidence="13" id="KW-1185">Reference proteome</keyword>
<dbReference type="NCBIfam" id="TIGR04057">
    <property type="entry name" value="SusC_RagA_signa"/>
    <property type="match status" value="1"/>
</dbReference>
<dbReference type="EMBL" id="AQPN01000142">
    <property type="protein sequence ID" value="EOR92819.1"/>
    <property type="molecule type" value="Genomic_DNA"/>
</dbReference>
<evidence type="ECO:0000313" key="12">
    <source>
        <dbReference type="EMBL" id="EOR92819.1"/>
    </source>
</evidence>
<keyword evidence="7 8" id="KW-0998">Cell outer membrane</keyword>
<comment type="caution">
    <text evidence="12">The sequence shown here is derived from an EMBL/GenBank/DDBJ whole genome shotgun (WGS) entry which is preliminary data.</text>
</comment>
<dbReference type="InterPro" id="IPR000531">
    <property type="entry name" value="Beta-barrel_TonB"/>
</dbReference>
<keyword evidence="4 8" id="KW-0812">Transmembrane</keyword>
<evidence type="ECO:0000256" key="5">
    <source>
        <dbReference type="ARBA" id="ARBA00023077"/>
    </source>
</evidence>
<evidence type="ECO:0000256" key="9">
    <source>
        <dbReference type="RuleBase" id="RU003357"/>
    </source>
</evidence>
<protein>
    <submittedName>
        <fullName evidence="12">TonB-dependent receptor</fullName>
    </submittedName>
</protein>
<evidence type="ECO:0000259" key="11">
    <source>
        <dbReference type="Pfam" id="PF07715"/>
    </source>
</evidence>
<dbReference type="InterPro" id="IPR037066">
    <property type="entry name" value="Plug_dom_sf"/>
</dbReference>
<dbReference type="AlphaFoldDB" id="R9GV59"/>
<proteinExistence type="inferred from homology"/>
<dbReference type="InterPro" id="IPR023996">
    <property type="entry name" value="TonB-dep_OMP_SusC/RagA"/>
</dbReference>
<reference evidence="12 13" key="1">
    <citation type="journal article" date="2013" name="Genome Announc.">
        <title>Draft Genome Sequence of Arcticibacter svalbardensis Strain MN12-7T, a Member of the Family Sphingobacteriaceae Isolated from an Arctic Soil Sample.</title>
        <authorList>
            <person name="Shivaji S."/>
            <person name="Ara S."/>
            <person name="Prasad S."/>
            <person name="Manasa B.P."/>
            <person name="Begum Z."/>
            <person name="Singh A."/>
            <person name="Kumar Pinnaka A."/>
        </authorList>
    </citation>
    <scope>NUCLEOTIDE SEQUENCE [LARGE SCALE GENOMIC DNA]</scope>
    <source>
        <strain evidence="12 13">MN12-7</strain>
    </source>
</reference>
<feature type="domain" description="TonB-dependent receptor plug" evidence="11">
    <location>
        <begin position="3"/>
        <end position="79"/>
    </location>
</feature>
<evidence type="ECO:0000256" key="6">
    <source>
        <dbReference type="ARBA" id="ARBA00023136"/>
    </source>
</evidence>
<accession>R9GV59</accession>
<keyword evidence="3 8" id="KW-1134">Transmembrane beta strand</keyword>
<dbReference type="eggNOG" id="COG4206">
    <property type="taxonomic scope" value="Bacteria"/>
</dbReference>
<evidence type="ECO:0000259" key="10">
    <source>
        <dbReference type="Pfam" id="PF00593"/>
    </source>
</evidence>
<dbReference type="Gene3D" id="2.170.130.10">
    <property type="entry name" value="TonB-dependent receptor, plug domain"/>
    <property type="match status" value="1"/>
</dbReference>
<evidence type="ECO:0000256" key="7">
    <source>
        <dbReference type="ARBA" id="ARBA00023237"/>
    </source>
</evidence>
<dbReference type="PATRIC" id="fig|1150600.3.peg.3991"/>
<evidence type="ECO:0000256" key="8">
    <source>
        <dbReference type="PROSITE-ProRule" id="PRU01360"/>
    </source>
</evidence>
<evidence type="ECO:0000256" key="1">
    <source>
        <dbReference type="ARBA" id="ARBA00004571"/>
    </source>
</evidence>
<keyword evidence="5 9" id="KW-0798">TonB box</keyword>
<dbReference type="InterPro" id="IPR036942">
    <property type="entry name" value="Beta-barrel_TonB_sf"/>
</dbReference>
<dbReference type="Gene3D" id="2.40.170.20">
    <property type="entry name" value="TonB-dependent receptor, beta-barrel domain"/>
    <property type="match status" value="1"/>
</dbReference>
<dbReference type="InterPro" id="IPR023997">
    <property type="entry name" value="TonB-dep_OMP_SusC/RagA_CS"/>
</dbReference>
<dbReference type="STRING" id="1150600.ADIARSV_4030"/>
<name>R9GV59_9SPHI</name>
<dbReference type="InterPro" id="IPR039426">
    <property type="entry name" value="TonB-dep_rcpt-like"/>
</dbReference>
<evidence type="ECO:0000256" key="3">
    <source>
        <dbReference type="ARBA" id="ARBA00022452"/>
    </source>
</evidence>
<dbReference type="InterPro" id="IPR012910">
    <property type="entry name" value="Plug_dom"/>
</dbReference>
<dbReference type="PROSITE" id="PS52016">
    <property type="entry name" value="TONB_DEPENDENT_REC_3"/>
    <property type="match status" value="1"/>
</dbReference>
<dbReference type="NCBIfam" id="TIGR04056">
    <property type="entry name" value="OMP_RagA_SusC"/>
    <property type="match status" value="1"/>
</dbReference>